<evidence type="ECO:0000256" key="2">
    <source>
        <dbReference type="ARBA" id="ARBA00022840"/>
    </source>
</evidence>
<organism evidence="4 5">
    <name type="scientific">Caenispirillum bisanense</name>
    <dbReference type="NCBI Taxonomy" id="414052"/>
    <lineage>
        <taxon>Bacteria</taxon>
        <taxon>Pseudomonadati</taxon>
        <taxon>Pseudomonadota</taxon>
        <taxon>Alphaproteobacteria</taxon>
        <taxon>Rhodospirillales</taxon>
        <taxon>Novispirillaceae</taxon>
        <taxon>Caenispirillum</taxon>
    </lineage>
</organism>
<dbReference type="OrthoDB" id="9803968at2"/>
<dbReference type="PANTHER" id="PTHR43272:SF33">
    <property type="entry name" value="AMP-BINDING DOMAIN-CONTAINING PROTEIN-RELATED"/>
    <property type="match status" value="1"/>
</dbReference>
<reference evidence="4 5" key="1">
    <citation type="submission" date="2017-09" db="EMBL/GenBank/DDBJ databases">
        <authorList>
            <person name="Ehlers B."/>
            <person name="Leendertz F.H."/>
        </authorList>
    </citation>
    <scope>NUCLEOTIDE SEQUENCE [LARGE SCALE GENOMIC DNA]</scope>
    <source>
        <strain evidence="4 5">USBA 140</strain>
    </source>
</reference>
<gene>
    <name evidence="4" type="ORF">SAMN05421508_106112</name>
</gene>
<evidence type="ECO:0000259" key="3">
    <source>
        <dbReference type="Pfam" id="PF00501"/>
    </source>
</evidence>
<feature type="domain" description="AMP-dependent synthetase/ligase" evidence="3">
    <location>
        <begin position="23"/>
        <end position="430"/>
    </location>
</feature>
<dbReference type="GO" id="GO:0016020">
    <property type="term" value="C:membrane"/>
    <property type="evidence" value="ECO:0007669"/>
    <property type="project" value="TreeGrafter"/>
</dbReference>
<dbReference type="CDD" id="cd05907">
    <property type="entry name" value="VL_LC_FACS_like"/>
    <property type="match status" value="1"/>
</dbReference>
<dbReference type="GO" id="GO:0004467">
    <property type="term" value="F:long-chain fatty acid-CoA ligase activity"/>
    <property type="evidence" value="ECO:0007669"/>
    <property type="project" value="TreeGrafter"/>
</dbReference>
<keyword evidence="2" id="KW-0067">ATP-binding</keyword>
<dbReference type="InterPro" id="IPR042099">
    <property type="entry name" value="ANL_N_sf"/>
</dbReference>
<dbReference type="SUPFAM" id="SSF56801">
    <property type="entry name" value="Acetyl-CoA synthetase-like"/>
    <property type="match status" value="1"/>
</dbReference>
<evidence type="ECO:0000313" key="5">
    <source>
        <dbReference type="Proteomes" id="UP000219621"/>
    </source>
</evidence>
<dbReference type="Pfam" id="PF23562">
    <property type="entry name" value="AMP-binding_C_3"/>
    <property type="match status" value="1"/>
</dbReference>
<dbReference type="Proteomes" id="UP000219621">
    <property type="component" value="Unassembled WGS sequence"/>
</dbReference>
<accession>A0A286GMP7</accession>
<name>A0A286GMP7_9PROT</name>
<dbReference type="EMBL" id="OCNJ01000006">
    <property type="protein sequence ID" value="SOD96825.1"/>
    <property type="molecule type" value="Genomic_DNA"/>
</dbReference>
<dbReference type="AlphaFoldDB" id="A0A286GMP7"/>
<dbReference type="GO" id="GO:0005524">
    <property type="term" value="F:ATP binding"/>
    <property type="evidence" value="ECO:0007669"/>
    <property type="project" value="UniProtKB-KW"/>
</dbReference>
<protein>
    <submittedName>
        <fullName evidence="4">Long-chain acyl-CoA synthetase</fullName>
    </submittedName>
</protein>
<evidence type="ECO:0000256" key="1">
    <source>
        <dbReference type="ARBA" id="ARBA00022741"/>
    </source>
</evidence>
<dbReference type="Gene3D" id="3.40.50.12780">
    <property type="entry name" value="N-terminal domain of ligase-like"/>
    <property type="match status" value="1"/>
</dbReference>
<evidence type="ECO:0000313" key="4">
    <source>
        <dbReference type="EMBL" id="SOD96825.1"/>
    </source>
</evidence>
<keyword evidence="5" id="KW-1185">Reference proteome</keyword>
<sequence length="602" mass="65892">MTATGGRAIDFDTPTTLPRMFYEQAGALDERPFLWRKNEGTWHPLSWREVAARVDAVAAGLAAQGIGPGDRVMIVAENRPEWLIADVAAMVVGAMTVPAYTTNTVADHLHVMNDAEVKAVIVSTRQLAKRVFGAAGQARIAPLVVTMDEQALAQNPGVETITWDGLMDLGRTLPRPGQWQTAQADDVACIIYTSGTGGAPKGVMLSHRNVLANCMGAFDVLKILGLGDEVFLSFLPLSHSYEHSAGQFFPMSIGAQIYYAEGIDKLSDNFQEVRPTIATAVPRLYEFMRGRILRVMEREEGLKKKLFFKALELGGKTVEGCRLGPVQKLTNWLLDLLVRRKIAKRFGGRLKALVSGGAPLNYDVGLFFLALKVPILQGYGQTEAAPVISVNRPGKVRLESVGPPLRGVEVMFGQDGEILARGPMVMRGYWQDDAATARVIDADGWLHTGDIGHLDAEGNIVITDRKKDIIVNSGGDNIAPQRVEGFLTLEAEIAQAMVYGDRRPHLVALLVPDPDWVKTWAAKHGRDAADPTVHDDPAFLSALDTAVGRVNRNLSNIEKIRRFCIAPEGFSVDNGMLTPTLKIRRHVIRQTYGETLEGLYEK</sequence>
<keyword evidence="1" id="KW-0547">Nucleotide-binding</keyword>
<dbReference type="PANTHER" id="PTHR43272">
    <property type="entry name" value="LONG-CHAIN-FATTY-ACID--COA LIGASE"/>
    <property type="match status" value="1"/>
</dbReference>
<dbReference type="InterPro" id="IPR000873">
    <property type="entry name" value="AMP-dep_synth/lig_dom"/>
</dbReference>
<dbReference type="RefSeq" id="WP_097279887.1">
    <property type="nucleotide sequence ID" value="NZ_OCNJ01000006.1"/>
</dbReference>
<dbReference type="Pfam" id="PF00501">
    <property type="entry name" value="AMP-binding"/>
    <property type="match status" value="1"/>
</dbReference>
<proteinExistence type="predicted"/>